<comment type="caution">
    <text evidence="6">The sequence shown here is derived from an EMBL/GenBank/DDBJ whole genome shotgun (WGS) entry which is preliminary data.</text>
</comment>
<sequence>MKKYLSPVAGALLAASLAGCAAWQTQPGTADIHLVALNDFHGNLEASKYVWDSASGGGERTIQAGGVDTLGAALQAWRKQDPELLLVGAGDLIGASPAISSMWADEPTIGAMNLLGLRATSVGNHEFDQGRIELLRQQNGGCTSPRADKACKFDGPYKGAQFQYLAANVIDMRTRKPILPAYKIETAHGVKIAFIGTVLRETAESALASGIAGLEFVDEADAINRQLPELRKQGVGVFVVLIHQGGRTTDKFDQQDCSNLQGPIVDVVKRLDPSIRLVISGHSHQGYLCKVDGRLVTQSDMGGHVLGRIKLTVDTNTNTVRDVSATQEVMVPGTWPADPALSAYLVKARAQSAAALARPVAAIAVPSVKREKEHTSESALGDLIADSMLAAGRPYGAQIALQNPGGIRQDLETTAGNRVTLGQAMAVLPFGNTLVAMNLRGAQIVELLEEQWLEDRDSKRGLLQLSDGFTYEWDASKPEGGKIVPGSVKLNGVRLEMDTSYRVVTNNFLAEGGDGFPTFKKGANRAPTSIRDIDALTQYLAKREQDGKPAGAAAPLKRYVQKEQ</sequence>
<protein>
    <submittedName>
        <fullName evidence="6">Bifunctional metallophosphatase/5'-nucleotidase</fullName>
    </submittedName>
</protein>
<dbReference type="GO" id="GO:0009166">
    <property type="term" value="P:nucleotide catabolic process"/>
    <property type="evidence" value="ECO:0007669"/>
    <property type="project" value="InterPro"/>
</dbReference>
<dbReference type="Gene3D" id="3.60.21.10">
    <property type="match status" value="1"/>
</dbReference>
<evidence type="ECO:0000259" key="5">
    <source>
        <dbReference type="Pfam" id="PF02872"/>
    </source>
</evidence>
<dbReference type="PANTHER" id="PTHR11575">
    <property type="entry name" value="5'-NUCLEOTIDASE-RELATED"/>
    <property type="match status" value="1"/>
</dbReference>
<dbReference type="GO" id="GO:0008768">
    <property type="term" value="F:UDP-sugar diphosphatase activity"/>
    <property type="evidence" value="ECO:0007669"/>
    <property type="project" value="TreeGrafter"/>
</dbReference>
<feature type="signal peptide" evidence="2">
    <location>
        <begin position="1"/>
        <end position="21"/>
    </location>
</feature>
<dbReference type="Pfam" id="PF02872">
    <property type="entry name" value="5_nucleotid_C"/>
    <property type="match status" value="1"/>
</dbReference>
<evidence type="ECO:0000256" key="3">
    <source>
        <dbReference type="SAM" id="MobiDB-lite"/>
    </source>
</evidence>
<accession>A0A844CXG3</accession>
<dbReference type="InterPro" id="IPR036907">
    <property type="entry name" value="5'-Nucleotdase_C_sf"/>
</dbReference>
<dbReference type="GO" id="GO:0008253">
    <property type="term" value="F:5'-nucleotidase activity"/>
    <property type="evidence" value="ECO:0007669"/>
    <property type="project" value="TreeGrafter"/>
</dbReference>
<dbReference type="GO" id="GO:0000166">
    <property type="term" value="F:nucleotide binding"/>
    <property type="evidence" value="ECO:0007669"/>
    <property type="project" value="UniProtKB-KW"/>
</dbReference>
<dbReference type="Pfam" id="PF00149">
    <property type="entry name" value="Metallophos"/>
    <property type="match status" value="1"/>
</dbReference>
<dbReference type="GO" id="GO:0030288">
    <property type="term" value="C:outer membrane-bounded periplasmic space"/>
    <property type="evidence" value="ECO:0007669"/>
    <property type="project" value="TreeGrafter"/>
</dbReference>
<feature type="region of interest" description="Disordered" evidence="3">
    <location>
        <begin position="544"/>
        <end position="564"/>
    </location>
</feature>
<dbReference type="EMBL" id="WKJL01000002">
    <property type="protein sequence ID" value="MRW83431.1"/>
    <property type="molecule type" value="Genomic_DNA"/>
</dbReference>
<dbReference type="RefSeq" id="WP_154356493.1">
    <property type="nucleotide sequence ID" value="NZ_WKJL01000002.1"/>
</dbReference>
<dbReference type="PRINTS" id="PR01607">
    <property type="entry name" value="APYRASEFAMLY"/>
</dbReference>
<dbReference type="InterPro" id="IPR004843">
    <property type="entry name" value="Calcineurin-like_PHP"/>
</dbReference>
<dbReference type="InterPro" id="IPR029052">
    <property type="entry name" value="Metallo-depent_PP-like"/>
</dbReference>
<dbReference type="AlphaFoldDB" id="A0A844CXG3"/>
<feature type="domain" description="5'-Nucleotidase C-terminal" evidence="5">
    <location>
        <begin position="360"/>
        <end position="520"/>
    </location>
</feature>
<dbReference type="SUPFAM" id="SSF55816">
    <property type="entry name" value="5'-nucleotidase (syn. UDP-sugar hydrolase), C-terminal domain"/>
    <property type="match status" value="1"/>
</dbReference>
<dbReference type="InterPro" id="IPR006179">
    <property type="entry name" value="5_nucleotidase/apyrase"/>
</dbReference>
<dbReference type="PANTHER" id="PTHR11575:SF24">
    <property type="entry name" value="5'-NUCLEOTIDASE"/>
    <property type="match status" value="1"/>
</dbReference>
<reference evidence="6 7" key="1">
    <citation type="submission" date="2019-11" db="EMBL/GenBank/DDBJ databases">
        <title>Novel species isolated from a subtropical stream in China.</title>
        <authorList>
            <person name="Lu H."/>
        </authorList>
    </citation>
    <scope>NUCLEOTIDE SEQUENCE [LARGE SCALE GENOMIC DNA]</scope>
    <source>
        <strain evidence="6 7">FT26W</strain>
    </source>
</reference>
<keyword evidence="7" id="KW-1185">Reference proteome</keyword>
<dbReference type="SUPFAM" id="SSF56300">
    <property type="entry name" value="Metallo-dependent phosphatases"/>
    <property type="match status" value="1"/>
</dbReference>
<evidence type="ECO:0000256" key="2">
    <source>
        <dbReference type="RuleBase" id="RU362119"/>
    </source>
</evidence>
<evidence type="ECO:0000256" key="1">
    <source>
        <dbReference type="ARBA" id="ARBA00022729"/>
    </source>
</evidence>
<gene>
    <name evidence="6" type="ORF">GJ698_04920</name>
</gene>
<comment type="similarity">
    <text evidence="2">Belongs to the 5'-nucleotidase family.</text>
</comment>
<dbReference type="Gene3D" id="3.90.780.10">
    <property type="entry name" value="5'-Nucleotidase, C-terminal domain"/>
    <property type="match status" value="1"/>
</dbReference>
<keyword evidence="1 2" id="KW-0732">Signal</keyword>
<organism evidence="6 7">
    <name type="scientific">Duganella aquatilis</name>
    <dbReference type="NCBI Taxonomy" id="2666082"/>
    <lineage>
        <taxon>Bacteria</taxon>
        <taxon>Pseudomonadati</taxon>
        <taxon>Pseudomonadota</taxon>
        <taxon>Betaproteobacteria</taxon>
        <taxon>Burkholderiales</taxon>
        <taxon>Oxalobacteraceae</taxon>
        <taxon>Telluria group</taxon>
        <taxon>Duganella</taxon>
    </lineage>
</organism>
<keyword evidence="2" id="KW-0378">Hydrolase</keyword>
<evidence type="ECO:0000259" key="4">
    <source>
        <dbReference type="Pfam" id="PF00149"/>
    </source>
</evidence>
<keyword evidence="2" id="KW-0547">Nucleotide-binding</keyword>
<evidence type="ECO:0000313" key="6">
    <source>
        <dbReference type="EMBL" id="MRW83431.1"/>
    </source>
</evidence>
<dbReference type="PROSITE" id="PS51257">
    <property type="entry name" value="PROKAR_LIPOPROTEIN"/>
    <property type="match status" value="1"/>
</dbReference>
<feature type="domain" description="Calcineurin-like phosphoesterase" evidence="4">
    <location>
        <begin position="34"/>
        <end position="285"/>
    </location>
</feature>
<proteinExistence type="inferred from homology"/>
<name>A0A844CXG3_9BURK</name>
<dbReference type="Proteomes" id="UP000439986">
    <property type="component" value="Unassembled WGS sequence"/>
</dbReference>
<evidence type="ECO:0000313" key="7">
    <source>
        <dbReference type="Proteomes" id="UP000439986"/>
    </source>
</evidence>
<dbReference type="InterPro" id="IPR008334">
    <property type="entry name" value="5'-Nucleotdase_C"/>
</dbReference>
<feature type="chain" id="PRO_5033103606" evidence="2">
    <location>
        <begin position="22"/>
        <end position="564"/>
    </location>
</feature>